<gene>
    <name evidence="2" type="ORF">QFZ49_006906</name>
</gene>
<organism evidence="2 3">
    <name type="scientific">Streptomyces turgidiscabies</name>
    <dbReference type="NCBI Taxonomy" id="85558"/>
    <lineage>
        <taxon>Bacteria</taxon>
        <taxon>Bacillati</taxon>
        <taxon>Actinomycetota</taxon>
        <taxon>Actinomycetes</taxon>
        <taxon>Kitasatosporales</taxon>
        <taxon>Streptomycetaceae</taxon>
        <taxon>Streptomyces</taxon>
    </lineage>
</organism>
<evidence type="ECO:0000313" key="2">
    <source>
        <dbReference type="EMBL" id="MDQ0936931.1"/>
    </source>
</evidence>
<evidence type="ECO:0000256" key="1">
    <source>
        <dbReference type="SAM" id="MobiDB-lite"/>
    </source>
</evidence>
<proteinExistence type="predicted"/>
<reference evidence="2 3" key="1">
    <citation type="submission" date="2023-07" db="EMBL/GenBank/DDBJ databases">
        <title>Comparative genomics of wheat-associated soil bacteria to identify genetic determinants of phenazine resistance.</title>
        <authorList>
            <person name="Mouncey N."/>
        </authorList>
    </citation>
    <scope>NUCLEOTIDE SEQUENCE [LARGE SCALE GENOMIC DNA]</scope>
    <source>
        <strain evidence="2 3">W2I16</strain>
    </source>
</reference>
<dbReference type="Proteomes" id="UP001223072">
    <property type="component" value="Unassembled WGS sequence"/>
</dbReference>
<name>A0ABU0RY93_9ACTN</name>
<evidence type="ECO:0000313" key="3">
    <source>
        <dbReference type="Proteomes" id="UP001223072"/>
    </source>
</evidence>
<feature type="compositionally biased region" description="Basic and acidic residues" evidence="1">
    <location>
        <begin position="17"/>
        <end position="30"/>
    </location>
</feature>
<keyword evidence="3" id="KW-1185">Reference proteome</keyword>
<sequence length="30" mass="3117">MTQPHPGPGTPTSDSALSRHEGDSVRRGGE</sequence>
<feature type="region of interest" description="Disordered" evidence="1">
    <location>
        <begin position="1"/>
        <end position="30"/>
    </location>
</feature>
<accession>A0ABU0RY93</accession>
<comment type="caution">
    <text evidence="2">The sequence shown here is derived from an EMBL/GenBank/DDBJ whole genome shotgun (WGS) entry which is preliminary data.</text>
</comment>
<protein>
    <submittedName>
        <fullName evidence="2">Uncharacterized protein</fullName>
    </submittedName>
</protein>
<dbReference type="EMBL" id="JAUSZS010000008">
    <property type="protein sequence ID" value="MDQ0936931.1"/>
    <property type="molecule type" value="Genomic_DNA"/>
</dbReference>